<dbReference type="PROSITE" id="PS50885">
    <property type="entry name" value="HAMP"/>
    <property type="match status" value="1"/>
</dbReference>
<evidence type="ECO:0000313" key="9">
    <source>
        <dbReference type="EMBL" id="QCT01084.1"/>
    </source>
</evidence>
<evidence type="ECO:0000256" key="6">
    <source>
        <dbReference type="ARBA" id="ARBA00023136"/>
    </source>
</evidence>
<protein>
    <submittedName>
        <fullName evidence="9">Integral membrane sensor signal transduction histidine kinase</fullName>
    </submittedName>
</protein>
<name>A0A4V1G3G2_9BACL</name>
<dbReference type="GO" id="GO:0000155">
    <property type="term" value="F:phosphorelay sensor kinase activity"/>
    <property type="evidence" value="ECO:0007669"/>
    <property type="project" value="InterPro"/>
</dbReference>
<dbReference type="InterPro" id="IPR050640">
    <property type="entry name" value="Bact_2-comp_sensor_kinase"/>
</dbReference>
<keyword evidence="10" id="KW-1185">Reference proteome</keyword>
<keyword evidence="5 9" id="KW-0418">Kinase</keyword>
<gene>
    <name evidence="9" type="ORF">E6C60_0360</name>
</gene>
<evidence type="ECO:0000256" key="3">
    <source>
        <dbReference type="ARBA" id="ARBA00022553"/>
    </source>
</evidence>
<keyword evidence="2" id="KW-1003">Cell membrane</keyword>
<dbReference type="PANTHER" id="PTHR34220">
    <property type="entry name" value="SENSOR HISTIDINE KINASE YPDA"/>
    <property type="match status" value="1"/>
</dbReference>
<keyword evidence="4" id="KW-0808">Transferase</keyword>
<dbReference type="InterPro" id="IPR010559">
    <property type="entry name" value="Sig_transdc_His_kin_internal"/>
</dbReference>
<evidence type="ECO:0000256" key="1">
    <source>
        <dbReference type="ARBA" id="ARBA00004651"/>
    </source>
</evidence>
<dbReference type="Gene3D" id="6.10.340.10">
    <property type="match status" value="1"/>
</dbReference>
<keyword evidence="7" id="KW-0812">Transmembrane</keyword>
<keyword evidence="7" id="KW-1133">Transmembrane helix</keyword>
<dbReference type="KEGG" id="palo:E6C60_0360"/>
<dbReference type="SUPFAM" id="SSF55874">
    <property type="entry name" value="ATPase domain of HSP90 chaperone/DNA topoisomerase II/histidine kinase"/>
    <property type="match status" value="1"/>
</dbReference>
<dbReference type="EMBL" id="CP040396">
    <property type="protein sequence ID" value="QCT01084.1"/>
    <property type="molecule type" value="Genomic_DNA"/>
</dbReference>
<comment type="subcellular location">
    <subcellularLocation>
        <location evidence="1">Cell membrane</location>
        <topology evidence="1">Multi-pass membrane protein</topology>
    </subcellularLocation>
</comment>
<dbReference type="RefSeq" id="WP_175415144.1">
    <property type="nucleotide sequence ID" value="NZ_CP040396.1"/>
</dbReference>
<evidence type="ECO:0000313" key="10">
    <source>
        <dbReference type="Proteomes" id="UP000300879"/>
    </source>
</evidence>
<evidence type="ECO:0000259" key="8">
    <source>
        <dbReference type="PROSITE" id="PS50885"/>
    </source>
</evidence>
<feature type="domain" description="HAMP" evidence="8">
    <location>
        <begin position="313"/>
        <end position="365"/>
    </location>
</feature>
<dbReference type="Pfam" id="PF02518">
    <property type="entry name" value="HATPase_c"/>
    <property type="match status" value="1"/>
</dbReference>
<dbReference type="Pfam" id="PF06580">
    <property type="entry name" value="His_kinase"/>
    <property type="match status" value="1"/>
</dbReference>
<feature type="transmembrane region" description="Helical" evidence="7">
    <location>
        <begin position="293"/>
        <end position="316"/>
    </location>
</feature>
<evidence type="ECO:0000256" key="4">
    <source>
        <dbReference type="ARBA" id="ARBA00022679"/>
    </source>
</evidence>
<sequence length="585" mass="66548">MKRKRKQTIFAQLLTGFSVILVLLLTTIGYFTYRTSSEVVLDKTSRFLTESVKQMNQKLDILLQEFDTLTLDIGFDPVLQRALQAPGDSEEISTFDIEKHLNQKMRFIGSDVLVLVMGSNERYFSTSSSYYFLWKKTQDILEKEWYQLALSNEGSIHWFSDTVWQLGEKPALVGIRQIRNWGNLEGLGVLMIAVPLETINNQFKNQQDSPFDKIQIHDTYGTIVYSTHPDEIGTPMPQGFLPGKSGDGSGIQYSADTSRYWTSLPSSYSGWNLVAYVKPEEIVGDLNSVQRNIMLIGLFGSLFALALAVFFSWSVARPIRMLSIKLNKTERGSLTPISTRMRNREVEGLFQSFNQMLANLDETILDLSRRQISERQAQLVALKAQFRPHFLYNTLNTIYWTLHRKKLTEESRMVITLSHLLRYSIDGRSELVTLEEDIGQLNRYVYLQQLRYGDKLSVRLDIPAALHSALIMRLLFQPLVENAIVHGLETSEEEHWIIQITGFQEGGLLHLTVEDNGIGMNSDQSLQALTLPEDDADPPDLHTGIGLSNLQNRIRLYYGAEYGISLSDSSLGGLRVDITLPLEIR</sequence>
<dbReference type="PANTHER" id="PTHR34220:SF7">
    <property type="entry name" value="SENSOR HISTIDINE KINASE YPDA"/>
    <property type="match status" value="1"/>
</dbReference>
<proteinExistence type="predicted"/>
<dbReference type="GO" id="GO:0005886">
    <property type="term" value="C:plasma membrane"/>
    <property type="evidence" value="ECO:0007669"/>
    <property type="project" value="UniProtKB-SubCell"/>
</dbReference>
<dbReference type="InterPro" id="IPR036890">
    <property type="entry name" value="HATPase_C_sf"/>
</dbReference>
<dbReference type="InterPro" id="IPR003660">
    <property type="entry name" value="HAMP_dom"/>
</dbReference>
<feature type="transmembrane region" description="Helical" evidence="7">
    <location>
        <begin position="12"/>
        <end position="33"/>
    </location>
</feature>
<keyword evidence="3" id="KW-0597">Phosphoprotein</keyword>
<evidence type="ECO:0000256" key="2">
    <source>
        <dbReference type="ARBA" id="ARBA00022475"/>
    </source>
</evidence>
<dbReference type="AlphaFoldDB" id="A0A4V1G3G2"/>
<dbReference type="Proteomes" id="UP000300879">
    <property type="component" value="Chromosome"/>
</dbReference>
<evidence type="ECO:0000256" key="5">
    <source>
        <dbReference type="ARBA" id="ARBA00022777"/>
    </source>
</evidence>
<organism evidence="9 10">
    <name type="scientific">Paenibacillus algicola</name>
    <dbReference type="NCBI Taxonomy" id="2565926"/>
    <lineage>
        <taxon>Bacteria</taxon>
        <taxon>Bacillati</taxon>
        <taxon>Bacillota</taxon>
        <taxon>Bacilli</taxon>
        <taxon>Bacillales</taxon>
        <taxon>Paenibacillaceae</taxon>
        <taxon>Paenibacillus</taxon>
    </lineage>
</organism>
<accession>A0A4V1G3G2</accession>
<keyword evidence="6 7" id="KW-0472">Membrane</keyword>
<dbReference type="Gene3D" id="3.30.565.10">
    <property type="entry name" value="Histidine kinase-like ATPase, C-terminal domain"/>
    <property type="match status" value="1"/>
</dbReference>
<reference evidence="9 10" key="1">
    <citation type="submission" date="2019-05" db="EMBL/GenBank/DDBJ databases">
        <authorList>
            <person name="Chen C."/>
        </authorList>
    </citation>
    <scope>NUCLEOTIDE SEQUENCE [LARGE SCALE GENOMIC DNA]</scope>
    <source>
        <strain evidence="9 10">HB172198</strain>
    </source>
</reference>
<dbReference type="InterPro" id="IPR003594">
    <property type="entry name" value="HATPase_dom"/>
</dbReference>
<evidence type="ECO:0000256" key="7">
    <source>
        <dbReference type="SAM" id="Phobius"/>
    </source>
</evidence>